<dbReference type="Proteomes" id="UP000729402">
    <property type="component" value="Unassembled WGS sequence"/>
</dbReference>
<gene>
    <name evidence="2" type="ORF">GUJ93_ZPchr0005g14546</name>
</gene>
<dbReference type="GO" id="GO:0005886">
    <property type="term" value="C:plasma membrane"/>
    <property type="evidence" value="ECO:0007669"/>
    <property type="project" value="TreeGrafter"/>
</dbReference>
<dbReference type="AlphaFoldDB" id="A0A8J5S5V1"/>
<evidence type="ECO:0000256" key="1">
    <source>
        <dbReference type="SAM" id="MobiDB-lite"/>
    </source>
</evidence>
<dbReference type="GO" id="GO:0071439">
    <property type="term" value="C:clathrin complex"/>
    <property type="evidence" value="ECO:0007669"/>
    <property type="project" value="TreeGrafter"/>
</dbReference>
<dbReference type="PANTHER" id="PTHR10292">
    <property type="entry name" value="CLATHRIN HEAVY CHAIN RELATED"/>
    <property type="match status" value="1"/>
</dbReference>
<keyword evidence="3" id="KW-1185">Reference proteome</keyword>
<dbReference type="GO" id="GO:0009506">
    <property type="term" value="C:plasmodesma"/>
    <property type="evidence" value="ECO:0007669"/>
    <property type="project" value="TreeGrafter"/>
</dbReference>
<dbReference type="GO" id="GO:0006898">
    <property type="term" value="P:receptor-mediated endocytosis"/>
    <property type="evidence" value="ECO:0007669"/>
    <property type="project" value="TreeGrafter"/>
</dbReference>
<reference evidence="2" key="2">
    <citation type="submission" date="2021-02" db="EMBL/GenBank/DDBJ databases">
        <authorList>
            <person name="Kimball J.A."/>
            <person name="Haas M.W."/>
            <person name="Macchietto M."/>
            <person name="Kono T."/>
            <person name="Duquette J."/>
            <person name="Shao M."/>
        </authorList>
    </citation>
    <scope>NUCLEOTIDE SEQUENCE</scope>
    <source>
        <tissue evidence="2">Fresh leaf tissue</tissue>
    </source>
</reference>
<dbReference type="GO" id="GO:0009507">
    <property type="term" value="C:chloroplast"/>
    <property type="evidence" value="ECO:0007669"/>
    <property type="project" value="TreeGrafter"/>
</dbReference>
<proteinExistence type="predicted"/>
<dbReference type="EMBL" id="JAAALK010000284">
    <property type="protein sequence ID" value="KAG8069380.1"/>
    <property type="molecule type" value="Genomic_DNA"/>
</dbReference>
<evidence type="ECO:0000313" key="2">
    <source>
        <dbReference type="EMBL" id="KAG8069380.1"/>
    </source>
</evidence>
<accession>A0A8J5S5V1</accession>
<feature type="region of interest" description="Disordered" evidence="1">
    <location>
        <begin position="128"/>
        <end position="156"/>
    </location>
</feature>
<sequence>MSTRGNSSASTQAKQNSFHVFAQLGLRVSPGGLLGSAGPWGLHLRRLTSGILDAMTRNIHGKRECFASCLFICYDLIRPNVALELAWMNNMVHFSFPYLLQFIREYTSKVDDLVKDKIEPQARNISGLSSSKVSPAAGGGGGSPAARGHRSSAAVGPQRRLRVSPGGLLGSAGPWGLHLRRLTSGILDAMTRNIHGKRECFASCLFICYDLIRPNVALELAWMNNMVHFSFPYLLQSSKVSPVAGGGGGSPAARGHRSSAAVGPQRHMFASPVLLFIASPKC</sequence>
<dbReference type="GO" id="GO:0032051">
    <property type="term" value="F:clathrin light chain binding"/>
    <property type="evidence" value="ECO:0007669"/>
    <property type="project" value="TreeGrafter"/>
</dbReference>
<organism evidence="2 3">
    <name type="scientific">Zizania palustris</name>
    <name type="common">Northern wild rice</name>
    <dbReference type="NCBI Taxonomy" id="103762"/>
    <lineage>
        <taxon>Eukaryota</taxon>
        <taxon>Viridiplantae</taxon>
        <taxon>Streptophyta</taxon>
        <taxon>Embryophyta</taxon>
        <taxon>Tracheophyta</taxon>
        <taxon>Spermatophyta</taxon>
        <taxon>Magnoliopsida</taxon>
        <taxon>Liliopsida</taxon>
        <taxon>Poales</taxon>
        <taxon>Poaceae</taxon>
        <taxon>BOP clade</taxon>
        <taxon>Oryzoideae</taxon>
        <taxon>Oryzeae</taxon>
        <taxon>Zizaniinae</taxon>
        <taxon>Zizania</taxon>
    </lineage>
</organism>
<dbReference type="GO" id="GO:0005794">
    <property type="term" value="C:Golgi apparatus"/>
    <property type="evidence" value="ECO:0007669"/>
    <property type="project" value="TreeGrafter"/>
</dbReference>
<protein>
    <submittedName>
        <fullName evidence="2">Uncharacterized protein</fullName>
    </submittedName>
</protein>
<dbReference type="PANTHER" id="PTHR10292:SF1">
    <property type="entry name" value="CLATHRIN HEAVY CHAIN"/>
    <property type="match status" value="1"/>
</dbReference>
<comment type="caution">
    <text evidence="2">The sequence shown here is derived from an EMBL/GenBank/DDBJ whole genome shotgun (WGS) entry which is preliminary data.</text>
</comment>
<dbReference type="OrthoDB" id="1853790at2759"/>
<evidence type="ECO:0000313" key="3">
    <source>
        <dbReference type="Proteomes" id="UP000729402"/>
    </source>
</evidence>
<name>A0A8J5S5V1_ZIZPA</name>
<reference evidence="2" key="1">
    <citation type="journal article" date="2021" name="bioRxiv">
        <title>Whole Genome Assembly and Annotation of Northern Wild Rice, Zizania palustris L., Supports a Whole Genome Duplication in the Zizania Genus.</title>
        <authorList>
            <person name="Haas M."/>
            <person name="Kono T."/>
            <person name="Macchietto M."/>
            <person name="Millas R."/>
            <person name="McGilp L."/>
            <person name="Shao M."/>
            <person name="Duquette J."/>
            <person name="Hirsch C.N."/>
            <person name="Kimball J."/>
        </authorList>
    </citation>
    <scope>NUCLEOTIDE SEQUENCE</scope>
    <source>
        <tissue evidence="2">Fresh leaf tissue</tissue>
    </source>
</reference>